<feature type="coiled-coil region" evidence="1">
    <location>
        <begin position="11"/>
        <end position="268"/>
    </location>
</feature>
<dbReference type="EMBL" id="CAXHTA020000012">
    <property type="protein sequence ID" value="CAL5225174.1"/>
    <property type="molecule type" value="Genomic_DNA"/>
</dbReference>
<feature type="region of interest" description="Disordered" evidence="2">
    <location>
        <begin position="640"/>
        <end position="666"/>
    </location>
</feature>
<accession>A0ABP1FZ54</accession>
<name>A0ABP1FZ54_9CHLO</name>
<sequence length="769" mass="85272">MSAVALFSHIEQQLNALRAKALQELERKAEERGEQLQRLSNSYVQLKNDFEYNVQLLDGRDNELASRDAQLAQREAQLQDQQTLHEQLQQELAAANEECEMQQSMLQQAEAIWQAQHDRLATELAQAQHSSQSALAKAQDRHSGDLQALQDAQEEIQQLRTALTEAEHGREEACRQQEIVSNKLQEAERQYSSMSQQHDMALAEQTAKVTSFQLEMDALKQEIAQEQAHITSAEDQAASLAASELRLQQQLAEAQAEQRAERDHAEERLTAMQGKHAADLAAADARQSSEHDHHVQQLARAEGRHGDMMAELQRHLADAIRGCQDKDEAAQAAEAQSAQQTADMKAQLEAMQKAALSQDKLVKELQELNRHLTSQKTEGERLLAAREADTAQLQQELVAAQQAQCSMPSMHAMHGGTSGLQHGDWQMSISEAADDRREGQPSDAALRALLEDKRKLQTQLEEEEMEKMRLGAALATLRADMEAVSAAQATAPPETAQACAELAHQLEVAQRDVARLTAENESLMDISNALSAEKRQAIERLEAAAKAGKLNILVLVYMLFKFPDAVKKLLRIGRLQHQPAPSVQYRQLPPWWPPPQQQQYIMMPPLAPPPPPVQQLLPVHYAMAPEMRLAAGPYREQVYASQPQMPHQAQTDPPAQQTSAPAGPLSAAGADVAARLQRIEALAAEIARAQGGSRQQIGDLPPGEETAPEALEPERRRSSAGRPPDQSAQAKRRPSQKEKLRALQQRPSVPKVLRVRNWNIVDDTAESLP</sequence>
<feature type="coiled-coil region" evidence="1">
    <location>
        <begin position="446"/>
        <end position="547"/>
    </location>
</feature>
<feature type="coiled-coil region" evidence="1">
    <location>
        <begin position="358"/>
        <end position="403"/>
    </location>
</feature>
<feature type="compositionally biased region" description="Polar residues" evidence="2">
    <location>
        <begin position="640"/>
        <end position="658"/>
    </location>
</feature>
<protein>
    <submittedName>
        <fullName evidence="3">G7955 protein</fullName>
    </submittedName>
</protein>
<keyword evidence="1" id="KW-0175">Coiled coil</keyword>
<proteinExistence type="predicted"/>
<feature type="region of interest" description="Disordered" evidence="2">
    <location>
        <begin position="689"/>
        <end position="769"/>
    </location>
</feature>
<evidence type="ECO:0000256" key="1">
    <source>
        <dbReference type="SAM" id="Coils"/>
    </source>
</evidence>
<comment type="caution">
    <text evidence="3">The sequence shown here is derived from an EMBL/GenBank/DDBJ whole genome shotgun (WGS) entry which is preliminary data.</text>
</comment>
<dbReference type="Proteomes" id="UP001497392">
    <property type="component" value="Unassembled WGS sequence"/>
</dbReference>
<keyword evidence="4" id="KW-1185">Reference proteome</keyword>
<evidence type="ECO:0000313" key="3">
    <source>
        <dbReference type="EMBL" id="CAL5225174.1"/>
    </source>
</evidence>
<feature type="region of interest" description="Disordered" evidence="2">
    <location>
        <begin position="273"/>
        <end position="294"/>
    </location>
</feature>
<reference evidence="3 4" key="1">
    <citation type="submission" date="2024-06" db="EMBL/GenBank/DDBJ databases">
        <authorList>
            <person name="Kraege A."/>
            <person name="Thomma B."/>
        </authorList>
    </citation>
    <scope>NUCLEOTIDE SEQUENCE [LARGE SCALE GENOMIC DNA]</scope>
</reference>
<evidence type="ECO:0000256" key="2">
    <source>
        <dbReference type="SAM" id="MobiDB-lite"/>
    </source>
</evidence>
<gene>
    <name evidence="3" type="primary">g7955</name>
    <name evidence="3" type="ORF">VP750_LOCUS6833</name>
</gene>
<evidence type="ECO:0000313" key="4">
    <source>
        <dbReference type="Proteomes" id="UP001497392"/>
    </source>
</evidence>
<organism evidence="3 4">
    <name type="scientific">Coccomyxa viridis</name>
    <dbReference type="NCBI Taxonomy" id="1274662"/>
    <lineage>
        <taxon>Eukaryota</taxon>
        <taxon>Viridiplantae</taxon>
        <taxon>Chlorophyta</taxon>
        <taxon>core chlorophytes</taxon>
        <taxon>Trebouxiophyceae</taxon>
        <taxon>Trebouxiophyceae incertae sedis</taxon>
        <taxon>Coccomyxaceae</taxon>
        <taxon>Coccomyxa</taxon>
    </lineage>
</organism>